<dbReference type="GO" id="GO:0006508">
    <property type="term" value="P:proteolysis"/>
    <property type="evidence" value="ECO:0007669"/>
    <property type="project" value="UniProtKB-KW"/>
</dbReference>
<keyword evidence="7" id="KW-1185">Reference proteome</keyword>
<sequence length="359" mass="40198">MSQPMPQQQPQPSLPQLNLPPSQWSEAPQPSQPQRNWWFVAHRRFTLIGVALTLMIVFWLGLNFLAIGALHQLFGSNVPAWASLLASSGPLYVVAMPLSMLIFTLVPAIKTRQYAMKPGEFIQLFIMCVPVMYLGNIIGNILSAVMTDGQATNRLNSVVAGNDWWVNALYIGILAPIFEEWIFRKEIISRARRYGEKTAIVFSSLAFALFHMNLFQFFYAFGLGLIFGYVYMRTSKLRYTIAMHMIINLNGTVLAPLLLNAVDPKLLNGGMSQSEVMQMMESGNTGGVEIVGMYGTALIALLIAGIVLLVRWSRQRRWEFYPAPEELPAGLKVRTAYANPGVIVYLLLTVGLTVWMLFV</sequence>
<dbReference type="InterPro" id="IPR052710">
    <property type="entry name" value="CAAX_protease"/>
</dbReference>
<dbReference type="GO" id="GO:0080120">
    <property type="term" value="P:CAAX-box protein maturation"/>
    <property type="evidence" value="ECO:0007669"/>
    <property type="project" value="UniProtKB-ARBA"/>
</dbReference>
<protein>
    <submittedName>
        <fullName evidence="4">CAAX amino protease</fullName>
    </submittedName>
    <submittedName>
        <fullName evidence="5">CPBP family intramembrane metalloprotease</fullName>
    </submittedName>
</protein>
<feature type="transmembrane region" description="Helical" evidence="2">
    <location>
        <begin position="239"/>
        <end position="259"/>
    </location>
</feature>
<dbReference type="Pfam" id="PF02517">
    <property type="entry name" value="Rce1-like"/>
    <property type="match status" value="1"/>
</dbReference>
<feature type="transmembrane region" description="Helical" evidence="2">
    <location>
        <begin position="337"/>
        <end position="358"/>
    </location>
</feature>
<feature type="region of interest" description="Disordered" evidence="1">
    <location>
        <begin position="1"/>
        <end position="30"/>
    </location>
</feature>
<feature type="transmembrane region" description="Helical" evidence="2">
    <location>
        <begin position="216"/>
        <end position="232"/>
    </location>
</feature>
<feature type="compositionally biased region" description="Low complexity" evidence="1">
    <location>
        <begin position="14"/>
        <end position="23"/>
    </location>
</feature>
<evidence type="ECO:0000256" key="2">
    <source>
        <dbReference type="SAM" id="Phobius"/>
    </source>
</evidence>
<keyword evidence="2" id="KW-0812">Transmembrane</keyword>
<feature type="transmembrane region" description="Helical" evidence="2">
    <location>
        <begin position="45"/>
        <end position="70"/>
    </location>
</feature>
<feature type="transmembrane region" description="Helical" evidence="2">
    <location>
        <begin position="290"/>
        <end position="310"/>
    </location>
</feature>
<dbReference type="RefSeq" id="WP_101625629.1">
    <property type="nucleotide sequence ID" value="NZ_CP071591.1"/>
</dbReference>
<feature type="transmembrane region" description="Helical" evidence="2">
    <location>
        <begin position="121"/>
        <end position="144"/>
    </location>
</feature>
<keyword evidence="2" id="KW-0472">Membrane</keyword>
<accession>A0A2N5ISU7</accession>
<keyword evidence="4" id="KW-0645">Protease</keyword>
<keyword evidence="2" id="KW-1133">Transmembrane helix</keyword>
<dbReference type="EMBL" id="NMWV01000011">
    <property type="protein sequence ID" value="PLS25032.1"/>
    <property type="molecule type" value="Genomic_DNA"/>
</dbReference>
<reference evidence="5 7" key="2">
    <citation type="submission" date="2021-03" db="EMBL/GenBank/DDBJ databases">
        <title>Genome sequencing of Bifidobacterium imperatoris JCM 32708.</title>
        <authorList>
            <person name="Kim J."/>
        </authorList>
    </citation>
    <scope>NUCLEOTIDE SEQUENCE [LARGE SCALE GENOMIC DNA]</scope>
    <source>
        <strain evidence="5 7">JCM 32708</strain>
    </source>
</reference>
<evidence type="ECO:0000313" key="7">
    <source>
        <dbReference type="Proteomes" id="UP000663067"/>
    </source>
</evidence>
<keyword evidence="5" id="KW-0378">Hydrolase</keyword>
<feature type="domain" description="CAAX prenyl protease 2/Lysostaphin resistance protein A-like" evidence="3">
    <location>
        <begin position="164"/>
        <end position="249"/>
    </location>
</feature>
<dbReference type="EMBL" id="CP071591">
    <property type="protein sequence ID" value="QSY58664.1"/>
    <property type="molecule type" value="Genomic_DNA"/>
</dbReference>
<name>A0A2N5ISU7_9BIFI</name>
<evidence type="ECO:0000259" key="3">
    <source>
        <dbReference type="Pfam" id="PF02517"/>
    </source>
</evidence>
<dbReference type="PANTHER" id="PTHR36435">
    <property type="entry name" value="SLR1288 PROTEIN"/>
    <property type="match status" value="1"/>
</dbReference>
<dbReference type="Proteomes" id="UP000663067">
    <property type="component" value="Chromosome"/>
</dbReference>
<dbReference type="GO" id="GO:0008237">
    <property type="term" value="F:metallopeptidase activity"/>
    <property type="evidence" value="ECO:0007669"/>
    <property type="project" value="UniProtKB-KW"/>
</dbReference>
<dbReference type="PANTHER" id="PTHR36435:SF1">
    <property type="entry name" value="CAAX AMINO TERMINAL PROTEASE FAMILY PROTEIN"/>
    <property type="match status" value="1"/>
</dbReference>
<evidence type="ECO:0000256" key="1">
    <source>
        <dbReference type="SAM" id="MobiDB-lite"/>
    </source>
</evidence>
<evidence type="ECO:0000313" key="4">
    <source>
        <dbReference type="EMBL" id="PLS25032.1"/>
    </source>
</evidence>
<evidence type="ECO:0000313" key="5">
    <source>
        <dbReference type="EMBL" id="QSY58664.1"/>
    </source>
</evidence>
<dbReference type="InterPro" id="IPR003675">
    <property type="entry name" value="Rce1/LyrA-like_dom"/>
</dbReference>
<proteinExistence type="predicted"/>
<dbReference type="GO" id="GO:0004175">
    <property type="term" value="F:endopeptidase activity"/>
    <property type="evidence" value="ECO:0007669"/>
    <property type="project" value="UniProtKB-ARBA"/>
</dbReference>
<reference evidence="4 6" key="1">
    <citation type="submission" date="2017-07" db="EMBL/GenBank/DDBJ databases">
        <title>Bifidobacterium novel species.</title>
        <authorList>
            <person name="Lugli G.A."/>
            <person name="Milani C."/>
            <person name="Duranti S."/>
            <person name="Mangifesta M."/>
        </authorList>
    </citation>
    <scope>NUCLEOTIDE SEQUENCE [LARGE SCALE GENOMIC DNA]</scope>
    <source>
        <strain evidence="4 6">45</strain>
    </source>
</reference>
<organism evidence="4 6">
    <name type="scientific">Bifidobacterium imperatoris</name>
    <dbReference type="NCBI Taxonomy" id="2020965"/>
    <lineage>
        <taxon>Bacteria</taxon>
        <taxon>Bacillati</taxon>
        <taxon>Actinomycetota</taxon>
        <taxon>Actinomycetes</taxon>
        <taxon>Bifidobacteriales</taxon>
        <taxon>Bifidobacteriaceae</taxon>
        <taxon>Bifidobacterium</taxon>
    </lineage>
</organism>
<keyword evidence="5" id="KW-0482">Metalloprotease</keyword>
<feature type="transmembrane region" description="Helical" evidence="2">
    <location>
        <begin position="90"/>
        <end position="109"/>
    </location>
</feature>
<gene>
    <name evidence="5" type="ORF">BLI708_05260</name>
    <name evidence="4" type="ORF">Tam1G_0888</name>
</gene>
<dbReference type="AlphaFoldDB" id="A0A2N5ISU7"/>
<dbReference type="Proteomes" id="UP000234855">
    <property type="component" value="Unassembled WGS sequence"/>
</dbReference>
<evidence type="ECO:0000313" key="6">
    <source>
        <dbReference type="Proteomes" id="UP000234855"/>
    </source>
</evidence>